<feature type="transmembrane region" description="Helical" evidence="7">
    <location>
        <begin position="28"/>
        <end position="49"/>
    </location>
</feature>
<evidence type="ECO:0000256" key="5">
    <source>
        <dbReference type="ARBA" id="ARBA00022989"/>
    </source>
</evidence>
<proteinExistence type="inferred from homology"/>
<feature type="transmembrane region" description="Helical" evidence="7">
    <location>
        <begin position="113"/>
        <end position="134"/>
    </location>
</feature>
<evidence type="ECO:0000259" key="8">
    <source>
        <dbReference type="Pfam" id="PF03458"/>
    </source>
</evidence>
<reference evidence="9 10" key="1">
    <citation type="submission" date="2019-03" db="EMBL/GenBank/DDBJ databases">
        <title>Genomic Encyclopedia of Type Strains, Phase IV (KMG-IV): sequencing the most valuable type-strain genomes for metagenomic binning, comparative biology and taxonomic classification.</title>
        <authorList>
            <person name="Goeker M."/>
        </authorList>
    </citation>
    <scope>NUCLEOTIDE SEQUENCE [LARGE SCALE GENOMIC DNA]</scope>
    <source>
        <strain evidence="9 10">DSM 100055</strain>
    </source>
</reference>
<evidence type="ECO:0000256" key="4">
    <source>
        <dbReference type="ARBA" id="ARBA00022692"/>
    </source>
</evidence>
<dbReference type="InterPro" id="IPR005115">
    <property type="entry name" value="Gly_transporter"/>
</dbReference>
<dbReference type="PANTHER" id="PTHR30506:SF3">
    <property type="entry name" value="UPF0126 INNER MEMBRANE PROTEIN YADS-RELATED"/>
    <property type="match status" value="1"/>
</dbReference>
<dbReference type="Pfam" id="PF03458">
    <property type="entry name" value="Gly_transporter"/>
    <property type="match status" value="2"/>
</dbReference>
<evidence type="ECO:0000256" key="2">
    <source>
        <dbReference type="ARBA" id="ARBA00008193"/>
    </source>
</evidence>
<feature type="transmembrane region" description="Helical" evidence="7">
    <location>
        <begin position="146"/>
        <end position="161"/>
    </location>
</feature>
<protein>
    <submittedName>
        <fullName evidence="9">Membrane protein YeiH</fullName>
    </submittedName>
</protein>
<evidence type="ECO:0000256" key="3">
    <source>
        <dbReference type="ARBA" id="ARBA00022475"/>
    </source>
</evidence>
<evidence type="ECO:0000256" key="7">
    <source>
        <dbReference type="SAM" id="Phobius"/>
    </source>
</evidence>
<sequence length="202" mass="22406">MLFVFNIIGVIAFAISGALKGLKHELDIFGIIVLGGITAVGGGIIRDIILNKIPIIFMNELDIYIAISSAIITYTVGKKLEFFSLYVKIFDAIGLATFVVIGSKIALNNNMSILGTGILATLTGVGGGVVRDILVKEIPFILKEDIYATLCFFGGMIYWVINKKFYTEDDLVYNMMFIFIIFIFRILAIKYNLNLPKRKIES</sequence>
<dbReference type="Proteomes" id="UP000294678">
    <property type="component" value="Unassembled WGS sequence"/>
</dbReference>
<keyword evidence="6 7" id="KW-0472">Membrane</keyword>
<keyword evidence="5 7" id="KW-1133">Transmembrane helix</keyword>
<organism evidence="9 10">
    <name type="scientific">Hypnocyclicus thermotrophus</name>
    <dbReference type="NCBI Taxonomy" id="1627895"/>
    <lineage>
        <taxon>Bacteria</taxon>
        <taxon>Fusobacteriati</taxon>
        <taxon>Fusobacteriota</taxon>
        <taxon>Fusobacteriia</taxon>
        <taxon>Fusobacteriales</taxon>
        <taxon>Fusobacteriaceae</taxon>
        <taxon>Hypnocyclicus</taxon>
    </lineage>
</organism>
<feature type="domain" description="Glycine transporter" evidence="8">
    <location>
        <begin position="89"/>
        <end position="162"/>
    </location>
</feature>
<evidence type="ECO:0000313" key="10">
    <source>
        <dbReference type="Proteomes" id="UP000294678"/>
    </source>
</evidence>
<name>A0AA46I504_9FUSO</name>
<feature type="domain" description="Glycine transporter" evidence="8">
    <location>
        <begin position="4"/>
        <end position="75"/>
    </location>
</feature>
<evidence type="ECO:0000313" key="9">
    <source>
        <dbReference type="EMBL" id="TDT67893.1"/>
    </source>
</evidence>
<comment type="similarity">
    <text evidence="2">Belongs to the UPF0126 family.</text>
</comment>
<keyword evidence="3" id="KW-1003">Cell membrane</keyword>
<keyword evidence="4 7" id="KW-0812">Transmembrane</keyword>
<gene>
    <name evidence="9" type="ORF">EV215_1898</name>
</gene>
<dbReference type="AlphaFoldDB" id="A0AA46I504"/>
<feature type="transmembrane region" description="Helical" evidence="7">
    <location>
        <begin position="85"/>
        <end position="107"/>
    </location>
</feature>
<evidence type="ECO:0000256" key="6">
    <source>
        <dbReference type="ARBA" id="ARBA00023136"/>
    </source>
</evidence>
<dbReference type="RefSeq" id="WP_134113758.1">
    <property type="nucleotide sequence ID" value="NZ_SOBG01000009.1"/>
</dbReference>
<feature type="transmembrane region" description="Helical" evidence="7">
    <location>
        <begin position="173"/>
        <end position="193"/>
    </location>
</feature>
<accession>A0AA46I504</accession>
<dbReference type="PANTHER" id="PTHR30506">
    <property type="entry name" value="INNER MEMBRANE PROTEIN"/>
    <property type="match status" value="1"/>
</dbReference>
<dbReference type="GO" id="GO:0005886">
    <property type="term" value="C:plasma membrane"/>
    <property type="evidence" value="ECO:0007669"/>
    <property type="project" value="UniProtKB-SubCell"/>
</dbReference>
<dbReference type="EMBL" id="SOBG01000009">
    <property type="protein sequence ID" value="TDT67893.1"/>
    <property type="molecule type" value="Genomic_DNA"/>
</dbReference>
<keyword evidence="10" id="KW-1185">Reference proteome</keyword>
<comment type="subcellular location">
    <subcellularLocation>
        <location evidence="1">Cell membrane</location>
        <topology evidence="1">Multi-pass membrane protein</topology>
    </subcellularLocation>
</comment>
<evidence type="ECO:0000256" key="1">
    <source>
        <dbReference type="ARBA" id="ARBA00004651"/>
    </source>
</evidence>
<comment type="caution">
    <text evidence="9">The sequence shown here is derived from an EMBL/GenBank/DDBJ whole genome shotgun (WGS) entry which is preliminary data.</text>
</comment>